<dbReference type="InterPro" id="IPR010071">
    <property type="entry name" value="AA_adenyl_dom"/>
</dbReference>
<dbReference type="Pfam" id="PF13193">
    <property type="entry name" value="AMP-binding_C"/>
    <property type="match status" value="1"/>
</dbReference>
<evidence type="ECO:0000256" key="2">
    <source>
        <dbReference type="ARBA" id="ARBA00006432"/>
    </source>
</evidence>
<dbReference type="InterPro" id="IPR001242">
    <property type="entry name" value="Condensation_dom"/>
</dbReference>
<dbReference type="SUPFAM" id="SSF53474">
    <property type="entry name" value="alpha/beta-Hydrolases"/>
    <property type="match status" value="1"/>
</dbReference>
<dbReference type="InterPro" id="IPR025110">
    <property type="entry name" value="AMP-bd_C"/>
</dbReference>
<dbReference type="SMART" id="SM00824">
    <property type="entry name" value="PKS_TE"/>
    <property type="match status" value="1"/>
</dbReference>
<dbReference type="Gene3D" id="3.30.559.10">
    <property type="entry name" value="Chloramphenicol acetyltransferase-like domain"/>
    <property type="match status" value="1"/>
</dbReference>
<evidence type="ECO:0000256" key="4">
    <source>
        <dbReference type="ARBA" id="ARBA00022553"/>
    </source>
</evidence>
<dbReference type="Pfam" id="PF00501">
    <property type="entry name" value="AMP-binding"/>
    <property type="match status" value="1"/>
</dbReference>
<dbReference type="Gene3D" id="3.40.50.1820">
    <property type="entry name" value="alpha/beta hydrolase"/>
    <property type="match status" value="1"/>
</dbReference>
<dbReference type="FunFam" id="3.40.50.980:FF:000001">
    <property type="entry name" value="Non-ribosomal peptide synthetase"/>
    <property type="match status" value="1"/>
</dbReference>
<dbReference type="SUPFAM" id="SSF52777">
    <property type="entry name" value="CoA-dependent acyltransferases"/>
    <property type="match status" value="2"/>
</dbReference>
<dbReference type="CDD" id="cd19540">
    <property type="entry name" value="LCL_NRPS-like"/>
    <property type="match status" value="1"/>
</dbReference>
<dbReference type="Proteomes" id="UP000567795">
    <property type="component" value="Unassembled WGS sequence"/>
</dbReference>
<dbReference type="PANTHER" id="PTHR45527:SF1">
    <property type="entry name" value="FATTY ACID SYNTHASE"/>
    <property type="match status" value="1"/>
</dbReference>
<feature type="region of interest" description="Disordered" evidence="5">
    <location>
        <begin position="983"/>
        <end position="1013"/>
    </location>
</feature>
<dbReference type="PROSITE" id="PS00455">
    <property type="entry name" value="AMP_BINDING"/>
    <property type="match status" value="1"/>
</dbReference>
<dbReference type="GO" id="GO:0031177">
    <property type="term" value="F:phosphopantetheine binding"/>
    <property type="evidence" value="ECO:0007669"/>
    <property type="project" value="TreeGrafter"/>
</dbReference>
<dbReference type="Gene3D" id="3.30.559.30">
    <property type="entry name" value="Nonribosomal peptide synthetase, condensation domain"/>
    <property type="match status" value="1"/>
</dbReference>
<dbReference type="GO" id="GO:0003824">
    <property type="term" value="F:catalytic activity"/>
    <property type="evidence" value="ECO:0007669"/>
    <property type="project" value="InterPro"/>
</dbReference>
<dbReference type="Gene3D" id="3.40.50.980">
    <property type="match status" value="2"/>
</dbReference>
<sequence>MIPLSYAQSRVWFLDRMDGGVNYRIPLAYRLRGELDHAALRAALADLVARHESLRTVFPETDCVPHQVVLDPPRTDAPGPDPSWPALTTARTPRARLERDLAEAAGHVFDLTREPPLAGWLFVVEDGAEPQEGADGGPEHVLLLLLHHIAADGWSLAPLLRDLATAYTARRAGHAPRQEPLPVQYVDYTLWQRELLGDADDPGSLLREQIAYWTDRLRDLPEVLDLPADRPRPAVATYRGGSVPVTVRARTHRALRELAAREGATAHMALQAGFAALLTRMGCGTDLPLSTAVAGRTDPALDDLVGMFVNTLVVRCDTSGDPTFRALLRRVRESTLGALGHQDLPFDRLVEAVRPRRSAAVNPLFQVSLALEEDADQVPRLPGLTATRLRMTARHAKSDLGLYFWAPSAAAAGPGAADGPPAAGGLTGVLEYATDLFDEATARLLVERLVRLLDAVAADPDQPIGRVEVLAPDERARLLAAGHAGAADSPTGDTAPGDLLGALVEAQAARTPDAVALAHAGRRVTYRELNARANRLARRLVRRGVGPEDVVALLLPDPLESVTAMLATLKAGAAYLPIDPRYPAERVALLLADASPALLVTSAAAPGTPAAGVPRLDPAVLAPGEPAPDPGDLTDADRVRPLRPEHPAYVIYTSGSTGRPKGVVVEHRSVCPLVRHLPAHIDGFDGSCALGLSLGFDGAVIPVYATLTSGGRLLLDDLAGWTGAEGRPTVLVATPSHLGLLAALPDDAAPSRTLVLGGEELRGPALAAWRARHPGTAVVNGYGPTETTVACADHQVPPGAPDPAGTVPIGRAYPGHRPYVLDDRLRPVPVGVVGELYVGGGGVARGYLGRPGPTAARFLADPFGPAGSRMYRTGDLVRRRTDDDSVLEFVGRADGQVKIGGHRVELGEVESALLRRPHVVASAAAVHERAPGDRRLVGYVVTDRPVDAGGLARLRASLADELPPAMVPAALLALDRLPLTPHGKLDRANLPRPDATPATGSPPDGAAEPARRAPRTPAEAVLCRVFADVLGVADVGVHDNFFERGGHSLLVPRLVLRAREALGLELTVRGVLTRPTVAGLLADGAPTANGLLSPVLRLREGDGPPLWCVHPGSGLGWVYTALLPYLPPPHAVHALQARGLDGGAPAADFAALVEDYAARITAVQPTGPYLLAGWSFGGTAAHAVAVRLRALGHDVALLAVIDAWPAGSAGGDAVEPSAGELRTIAFDGTEGAGGLDEATAAAVLDVTRNTVRLLARATPAGVFDGPLLLFVSTTTGGQRVATEVRWRAHVSGPIRTVVVPHDHYALLRPPALRTVGPALGEALLAAARCPAAGEP</sequence>
<evidence type="ECO:0000259" key="6">
    <source>
        <dbReference type="PROSITE" id="PS50075"/>
    </source>
</evidence>
<accession>A0A852ZQG4</accession>
<dbReference type="Gene3D" id="3.30.300.30">
    <property type="match status" value="1"/>
</dbReference>
<keyword evidence="8" id="KW-1185">Reference proteome</keyword>
<organism evidence="7 8">
    <name type="scientific">Allostreptomyces psammosilenae</name>
    <dbReference type="NCBI Taxonomy" id="1892865"/>
    <lineage>
        <taxon>Bacteria</taxon>
        <taxon>Bacillati</taxon>
        <taxon>Actinomycetota</taxon>
        <taxon>Actinomycetes</taxon>
        <taxon>Kitasatosporales</taxon>
        <taxon>Streptomycetaceae</taxon>
        <taxon>Allostreptomyces</taxon>
    </lineage>
</organism>
<dbReference type="InterPro" id="IPR020802">
    <property type="entry name" value="TesA-like"/>
</dbReference>
<dbReference type="GO" id="GO:0005829">
    <property type="term" value="C:cytosol"/>
    <property type="evidence" value="ECO:0007669"/>
    <property type="project" value="TreeGrafter"/>
</dbReference>
<evidence type="ECO:0000313" key="8">
    <source>
        <dbReference type="Proteomes" id="UP000567795"/>
    </source>
</evidence>
<protein>
    <submittedName>
        <fullName evidence="7">Amino acid adenylation domain-containing protein</fullName>
    </submittedName>
</protein>
<feature type="domain" description="Carrier" evidence="6">
    <location>
        <begin position="1013"/>
        <end position="1088"/>
    </location>
</feature>
<dbReference type="CDD" id="cd05930">
    <property type="entry name" value="A_NRPS"/>
    <property type="match status" value="1"/>
</dbReference>
<dbReference type="InterPro" id="IPR009081">
    <property type="entry name" value="PP-bd_ACP"/>
</dbReference>
<dbReference type="Pfam" id="PF00550">
    <property type="entry name" value="PP-binding"/>
    <property type="match status" value="1"/>
</dbReference>
<name>A0A852ZQG4_9ACTN</name>
<gene>
    <name evidence="7" type="ORF">FHU37_001629</name>
</gene>
<dbReference type="InterPro" id="IPR029058">
    <property type="entry name" value="AB_hydrolase_fold"/>
</dbReference>
<dbReference type="PANTHER" id="PTHR45527">
    <property type="entry name" value="NONRIBOSOMAL PEPTIDE SYNTHETASE"/>
    <property type="match status" value="1"/>
</dbReference>
<dbReference type="InterPro" id="IPR045851">
    <property type="entry name" value="AMP-bd_C_sf"/>
</dbReference>
<dbReference type="Pfam" id="PF00975">
    <property type="entry name" value="Thioesterase"/>
    <property type="match status" value="1"/>
</dbReference>
<keyword evidence="4" id="KW-0597">Phosphoprotein</keyword>
<keyword evidence="3" id="KW-0596">Phosphopantetheine</keyword>
<dbReference type="Gene3D" id="2.30.38.10">
    <property type="entry name" value="Luciferase, Domain 3"/>
    <property type="match status" value="1"/>
</dbReference>
<dbReference type="InterPro" id="IPR023213">
    <property type="entry name" value="CAT-like_dom_sf"/>
</dbReference>
<evidence type="ECO:0000256" key="1">
    <source>
        <dbReference type="ARBA" id="ARBA00001957"/>
    </source>
</evidence>
<dbReference type="SUPFAM" id="SSF56801">
    <property type="entry name" value="Acetyl-CoA synthetase-like"/>
    <property type="match status" value="1"/>
</dbReference>
<dbReference type="InterPro" id="IPR020845">
    <property type="entry name" value="AMP-binding_CS"/>
</dbReference>
<dbReference type="NCBIfam" id="TIGR01733">
    <property type="entry name" value="AA-adenyl-dom"/>
    <property type="match status" value="1"/>
</dbReference>
<comment type="cofactor">
    <cofactor evidence="1">
        <name>pantetheine 4'-phosphate</name>
        <dbReference type="ChEBI" id="CHEBI:47942"/>
    </cofactor>
</comment>
<dbReference type="InterPro" id="IPR001031">
    <property type="entry name" value="Thioesterase"/>
</dbReference>
<reference evidence="7 8" key="1">
    <citation type="submission" date="2020-07" db="EMBL/GenBank/DDBJ databases">
        <title>Sequencing the genomes of 1000 actinobacteria strains.</title>
        <authorList>
            <person name="Klenk H.-P."/>
        </authorList>
    </citation>
    <scope>NUCLEOTIDE SEQUENCE [LARGE SCALE GENOMIC DNA]</scope>
    <source>
        <strain evidence="7 8">DSM 42178</strain>
    </source>
</reference>
<dbReference type="GO" id="GO:0044550">
    <property type="term" value="P:secondary metabolite biosynthetic process"/>
    <property type="evidence" value="ECO:0007669"/>
    <property type="project" value="TreeGrafter"/>
</dbReference>
<dbReference type="EMBL" id="JACBZD010000001">
    <property type="protein sequence ID" value="NYI04686.1"/>
    <property type="molecule type" value="Genomic_DNA"/>
</dbReference>
<dbReference type="PROSITE" id="PS50075">
    <property type="entry name" value="CARRIER"/>
    <property type="match status" value="1"/>
</dbReference>
<dbReference type="SUPFAM" id="SSF47336">
    <property type="entry name" value="ACP-like"/>
    <property type="match status" value="1"/>
</dbReference>
<dbReference type="GO" id="GO:0043041">
    <property type="term" value="P:amino acid activation for nonribosomal peptide biosynthetic process"/>
    <property type="evidence" value="ECO:0007669"/>
    <property type="project" value="TreeGrafter"/>
</dbReference>
<dbReference type="GO" id="GO:0008610">
    <property type="term" value="P:lipid biosynthetic process"/>
    <property type="evidence" value="ECO:0007669"/>
    <property type="project" value="UniProtKB-ARBA"/>
</dbReference>
<dbReference type="FunFam" id="1.10.1200.10:FF:000016">
    <property type="entry name" value="Non-ribosomal peptide synthase"/>
    <property type="match status" value="1"/>
</dbReference>
<dbReference type="RefSeq" id="WP_179813548.1">
    <property type="nucleotide sequence ID" value="NZ_JACBZD010000001.1"/>
</dbReference>
<evidence type="ECO:0000256" key="5">
    <source>
        <dbReference type="SAM" id="MobiDB-lite"/>
    </source>
</evidence>
<comment type="caution">
    <text evidence="7">The sequence shown here is derived from an EMBL/GenBank/DDBJ whole genome shotgun (WGS) entry which is preliminary data.</text>
</comment>
<dbReference type="InterPro" id="IPR036736">
    <property type="entry name" value="ACP-like_sf"/>
</dbReference>
<evidence type="ECO:0000313" key="7">
    <source>
        <dbReference type="EMBL" id="NYI04686.1"/>
    </source>
</evidence>
<evidence type="ECO:0000256" key="3">
    <source>
        <dbReference type="ARBA" id="ARBA00022450"/>
    </source>
</evidence>
<comment type="similarity">
    <text evidence="2">Belongs to the ATP-dependent AMP-binding enzyme family.</text>
</comment>
<dbReference type="InterPro" id="IPR000873">
    <property type="entry name" value="AMP-dep_synth/lig_dom"/>
</dbReference>
<dbReference type="Pfam" id="PF00668">
    <property type="entry name" value="Condensation"/>
    <property type="match status" value="1"/>
</dbReference>
<proteinExistence type="inferred from homology"/>
<dbReference type="GO" id="GO:0072330">
    <property type="term" value="P:monocarboxylic acid biosynthetic process"/>
    <property type="evidence" value="ECO:0007669"/>
    <property type="project" value="UniProtKB-ARBA"/>
</dbReference>